<sequence>MQQFSAQGPVLNNTFTNYERYSISDSDVNNTWNSIFAGILADLEQLIKVSTENGSPHYTGVAKILKAYTYQVTVDAWGDVPYTEGLKFGEVQYPKYDDDAVIYPQLIALLDEGIADLNAPTSLLEPNSFTTIYAAPTWAASKVKWERLANTLKLRMFLHYSESDPAFASQQIRALISSGAEFMKANDDNFQMMFLNQAQRQNPLASIEGGQFRDQFFPNRFLVDLMNTKEDPGGRPISSPSRSTPPRIRALPFWTPRRQRYIRGCTATSRALPRPSTPRACSRTEAYRARPSPTAATRPPGCCSTPSTTLSEPKPRYASGLPATPKHSSAKESGLP</sequence>
<dbReference type="SUPFAM" id="SSF48452">
    <property type="entry name" value="TPR-like"/>
    <property type="match status" value="1"/>
</dbReference>
<evidence type="ECO:0000256" key="1">
    <source>
        <dbReference type="SAM" id="MobiDB-lite"/>
    </source>
</evidence>
<evidence type="ECO:0000313" key="2">
    <source>
        <dbReference type="EMBL" id="QNP52694.1"/>
    </source>
</evidence>
<dbReference type="Proteomes" id="UP000516093">
    <property type="component" value="Chromosome"/>
</dbReference>
<dbReference type="InterPro" id="IPR041662">
    <property type="entry name" value="SusD-like_2"/>
</dbReference>
<evidence type="ECO:0000313" key="3">
    <source>
        <dbReference type="Proteomes" id="UP000516093"/>
    </source>
</evidence>
<dbReference type="Gene3D" id="1.25.40.390">
    <property type="match status" value="1"/>
</dbReference>
<keyword evidence="3" id="KW-1185">Reference proteome</keyword>
<dbReference type="AlphaFoldDB" id="A0A7H0GWM8"/>
<gene>
    <name evidence="2" type="ORF">H9L05_02780</name>
</gene>
<feature type="compositionally biased region" description="Low complexity" evidence="1">
    <location>
        <begin position="235"/>
        <end position="249"/>
    </location>
</feature>
<protein>
    <submittedName>
        <fullName evidence="2">SusD/RagB family nutrient-binding outer membrane lipoprotein</fullName>
    </submittedName>
</protein>
<dbReference type="InterPro" id="IPR011990">
    <property type="entry name" value="TPR-like_helical_dom_sf"/>
</dbReference>
<dbReference type="EMBL" id="CP060784">
    <property type="protein sequence ID" value="QNP52694.1"/>
    <property type="molecule type" value="Genomic_DNA"/>
</dbReference>
<dbReference type="KEGG" id="hqi:H9L05_02780"/>
<dbReference type="Pfam" id="PF12771">
    <property type="entry name" value="SusD-like_2"/>
    <property type="match status" value="1"/>
</dbReference>
<keyword evidence="2" id="KW-0449">Lipoprotein</keyword>
<name>A0A7H0GWM8_9BACT</name>
<feature type="region of interest" description="Disordered" evidence="1">
    <location>
        <begin position="267"/>
        <end position="336"/>
    </location>
</feature>
<organism evidence="2 3">
    <name type="scientific">Hymenobacter qilianensis</name>
    <dbReference type="NCBI Taxonomy" id="1385715"/>
    <lineage>
        <taxon>Bacteria</taxon>
        <taxon>Pseudomonadati</taxon>
        <taxon>Bacteroidota</taxon>
        <taxon>Cytophagia</taxon>
        <taxon>Cytophagales</taxon>
        <taxon>Hymenobacteraceae</taxon>
        <taxon>Hymenobacter</taxon>
    </lineage>
</organism>
<proteinExistence type="predicted"/>
<reference evidence="2 3" key="1">
    <citation type="submission" date="2020-08" db="EMBL/GenBank/DDBJ databases">
        <title>Genome sequence of Hymenobacter qilianensis JCM 19763T.</title>
        <authorList>
            <person name="Hyun D.-W."/>
            <person name="Bae J.-W."/>
        </authorList>
    </citation>
    <scope>NUCLEOTIDE SEQUENCE [LARGE SCALE GENOMIC DNA]</scope>
    <source>
        <strain evidence="2 3">JCM 19763</strain>
    </source>
</reference>
<feature type="region of interest" description="Disordered" evidence="1">
    <location>
        <begin position="227"/>
        <end position="249"/>
    </location>
</feature>
<feature type="compositionally biased region" description="Low complexity" evidence="1">
    <location>
        <begin position="289"/>
        <end position="300"/>
    </location>
</feature>
<accession>A0A7H0GWM8</accession>